<comment type="similarity">
    <text evidence="1">Belongs to the F420H(2)-dependent quinone reductase family.</text>
</comment>
<dbReference type="EMBL" id="JAPWIE010000004">
    <property type="protein sequence ID" value="MCZ4551397.1"/>
    <property type="molecule type" value="Genomic_DNA"/>
</dbReference>
<dbReference type="Proteomes" id="UP001067235">
    <property type="component" value="Unassembled WGS sequence"/>
</dbReference>
<comment type="caution">
    <text evidence="3">The sequence shown here is derived from an EMBL/GenBank/DDBJ whole genome shotgun (WGS) entry which is preliminary data.</text>
</comment>
<reference evidence="3" key="1">
    <citation type="submission" date="2022-12" db="EMBL/GenBank/DDBJ databases">
        <authorList>
            <person name="Krivoruchko A.V."/>
            <person name="Elkin A."/>
        </authorList>
    </citation>
    <scope>NUCLEOTIDE SEQUENCE</scope>
    <source>
        <strain evidence="3">IEGM 1388</strain>
    </source>
</reference>
<evidence type="ECO:0000256" key="2">
    <source>
        <dbReference type="ARBA" id="ARBA00049106"/>
    </source>
</evidence>
<dbReference type="InterPro" id="IPR004378">
    <property type="entry name" value="F420H2_quin_Rdtase"/>
</dbReference>
<dbReference type="InterPro" id="IPR012349">
    <property type="entry name" value="Split_barrel_FMN-bd"/>
</dbReference>
<dbReference type="Pfam" id="PF04075">
    <property type="entry name" value="F420H2_quin_red"/>
    <property type="match status" value="1"/>
</dbReference>
<dbReference type="NCBIfam" id="TIGR00026">
    <property type="entry name" value="hi_GC_TIGR00026"/>
    <property type="match status" value="1"/>
</dbReference>
<evidence type="ECO:0000313" key="4">
    <source>
        <dbReference type="Proteomes" id="UP001067235"/>
    </source>
</evidence>
<organism evidence="3 4">
    <name type="scientific">Gordonia rubripertincta</name>
    <name type="common">Rhodococcus corallinus</name>
    <dbReference type="NCBI Taxonomy" id="36822"/>
    <lineage>
        <taxon>Bacteria</taxon>
        <taxon>Bacillati</taxon>
        <taxon>Actinomycetota</taxon>
        <taxon>Actinomycetes</taxon>
        <taxon>Mycobacteriales</taxon>
        <taxon>Gordoniaceae</taxon>
        <taxon>Gordonia</taxon>
    </lineage>
</organism>
<proteinExistence type="inferred from homology"/>
<sequence>MSTDNSETQYQPQNLTLRGAEHVERYRATDGAEGHIWNGATCLLLTTTGRTSGELRETPLIYAQDGDDLVVIASKGGAPKAPNWYENLVVDPEVTVQILAERFPARAHEVEGEEYTRLWDLAAASWPNYNVYAQRTSRRIPVVVLRRTRAH</sequence>
<name>A0ABT4MWL5_GORRU</name>
<comment type="catalytic activity">
    <reaction evidence="2">
        <text>oxidized coenzyme F420-(gamma-L-Glu)(n) + a quinol + H(+) = reduced coenzyme F420-(gamma-L-Glu)(n) + a quinone</text>
        <dbReference type="Rhea" id="RHEA:39663"/>
        <dbReference type="Rhea" id="RHEA-COMP:12939"/>
        <dbReference type="Rhea" id="RHEA-COMP:14378"/>
        <dbReference type="ChEBI" id="CHEBI:15378"/>
        <dbReference type="ChEBI" id="CHEBI:24646"/>
        <dbReference type="ChEBI" id="CHEBI:132124"/>
        <dbReference type="ChEBI" id="CHEBI:133980"/>
        <dbReference type="ChEBI" id="CHEBI:139511"/>
    </reaction>
</comment>
<dbReference type="PANTHER" id="PTHR39428">
    <property type="entry name" value="F420H(2)-DEPENDENT QUINONE REDUCTASE RV1261C"/>
    <property type="match status" value="1"/>
</dbReference>
<gene>
    <name evidence="3" type="ORF">O4213_15505</name>
</gene>
<accession>A0ABT4MWL5</accession>
<protein>
    <submittedName>
        <fullName evidence="3">Nitroreductase family deazaflavin-dependent oxidoreductase</fullName>
    </submittedName>
</protein>
<evidence type="ECO:0000313" key="3">
    <source>
        <dbReference type="EMBL" id="MCZ4551397.1"/>
    </source>
</evidence>
<dbReference type="SUPFAM" id="SSF50475">
    <property type="entry name" value="FMN-binding split barrel"/>
    <property type="match status" value="1"/>
</dbReference>
<keyword evidence="4" id="KW-1185">Reference proteome</keyword>
<dbReference type="Gene3D" id="2.30.110.10">
    <property type="entry name" value="Electron Transport, Fmn-binding Protein, Chain A"/>
    <property type="match status" value="1"/>
</dbReference>
<evidence type="ECO:0000256" key="1">
    <source>
        <dbReference type="ARBA" id="ARBA00008710"/>
    </source>
</evidence>
<dbReference type="PANTHER" id="PTHR39428:SF1">
    <property type="entry name" value="F420H(2)-DEPENDENT QUINONE REDUCTASE RV1261C"/>
    <property type="match status" value="1"/>
</dbReference>
<dbReference type="RefSeq" id="WP_301572212.1">
    <property type="nucleotide sequence ID" value="NZ_JAPWIE010000004.1"/>
</dbReference>